<evidence type="ECO:0000313" key="3">
    <source>
        <dbReference type="Proteomes" id="UP000265703"/>
    </source>
</evidence>
<accession>A0A397SRT5</accession>
<reference evidence="2 3" key="1">
    <citation type="submission" date="2018-06" db="EMBL/GenBank/DDBJ databases">
        <title>Comparative genomics reveals the genomic features of Rhizophagus irregularis, R. cerebriforme, R. diaphanum and Gigaspora rosea, and their symbiotic lifestyle signature.</title>
        <authorList>
            <person name="Morin E."/>
            <person name="San Clemente H."/>
            <person name="Chen E.C.H."/>
            <person name="De La Providencia I."/>
            <person name="Hainaut M."/>
            <person name="Kuo A."/>
            <person name="Kohler A."/>
            <person name="Murat C."/>
            <person name="Tang N."/>
            <person name="Roy S."/>
            <person name="Loubradou J."/>
            <person name="Henrissat B."/>
            <person name="Grigoriev I.V."/>
            <person name="Corradi N."/>
            <person name="Roux C."/>
            <person name="Martin F.M."/>
        </authorList>
    </citation>
    <scope>NUCLEOTIDE SEQUENCE [LARGE SCALE GENOMIC DNA]</scope>
    <source>
        <strain evidence="2 3">DAOM 227022</strain>
    </source>
</reference>
<organism evidence="2 3">
    <name type="scientific">Glomus cerebriforme</name>
    <dbReference type="NCBI Taxonomy" id="658196"/>
    <lineage>
        <taxon>Eukaryota</taxon>
        <taxon>Fungi</taxon>
        <taxon>Fungi incertae sedis</taxon>
        <taxon>Mucoromycota</taxon>
        <taxon>Glomeromycotina</taxon>
        <taxon>Glomeromycetes</taxon>
        <taxon>Glomerales</taxon>
        <taxon>Glomeraceae</taxon>
        <taxon>Glomus</taxon>
    </lineage>
</organism>
<keyword evidence="3" id="KW-1185">Reference proteome</keyword>
<evidence type="ECO:0000256" key="1">
    <source>
        <dbReference type="SAM" id="MobiDB-lite"/>
    </source>
</evidence>
<comment type="caution">
    <text evidence="2">The sequence shown here is derived from an EMBL/GenBank/DDBJ whole genome shotgun (WGS) entry which is preliminary data.</text>
</comment>
<dbReference type="EMBL" id="QKYT01000252">
    <property type="protein sequence ID" value="RIA88708.1"/>
    <property type="molecule type" value="Genomic_DNA"/>
</dbReference>
<dbReference type="OrthoDB" id="2406375at2759"/>
<gene>
    <name evidence="2" type="ORF">C1645_825996</name>
</gene>
<feature type="compositionally biased region" description="Acidic residues" evidence="1">
    <location>
        <begin position="12"/>
        <end position="53"/>
    </location>
</feature>
<evidence type="ECO:0000313" key="2">
    <source>
        <dbReference type="EMBL" id="RIA88708.1"/>
    </source>
</evidence>
<dbReference type="STRING" id="658196.A0A397SRT5"/>
<name>A0A397SRT5_9GLOM</name>
<dbReference type="Proteomes" id="UP000265703">
    <property type="component" value="Unassembled WGS sequence"/>
</dbReference>
<feature type="region of interest" description="Disordered" evidence="1">
    <location>
        <begin position="1"/>
        <end position="77"/>
    </location>
</feature>
<protein>
    <submittedName>
        <fullName evidence="2">Uncharacterized protein</fullName>
    </submittedName>
</protein>
<proteinExistence type="predicted"/>
<feature type="compositionally biased region" description="Polar residues" evidence="1">
    <location>
        <begin position="54"/>
        <end position="66"/>
    </location>
</feature>
<dbReference type="AlphaFoldDB" id="A0A397SRT5"/>
<sequence length="351" mass="41276">MHDNDDYTTSSEYDDDDDDATLSEYDDDDDATLSEYDDDDDATSSEYKEEDDNTTFSESEVNYTTSESEESDTNPSSEEKIFVDMALDEDNLLQFNINNDNGQKYWLKIQKILKYADLPETFKGTLRRNRSLAGEVWLQDEPFIVIGTFKISEKATVMIKFQHQHIPKNILTISEIFYKHQTYWHICDASKMYIMIILTPSSRYHYITDVQFNDISQEPVSGQKFLSTKYKLRVKPSILDRLLREKYLQTSQDIYYATVDKIGCLLKLTCELFSQEEENDFIKIWKNFEKPKIWSHIPNPISHNESFMMSDYLQLAMIIPFILNCFLKISSLKEREMKNIQQWTNALCINL</sequence>